<comment type="caution">
    <text evidence="22">The sequence shown here is derived from an EMBL/GenBank/DDBJ whole genome shotgun (WGS) entry which is preliminary data.</text>
</comment>
<reference evidence="22 23" key="1">
    <citation type="submission" date="2023-11" db="EMBL/GenBank/DDBJ databases">
        <title>Halocaridina rubra genome assembly.</title>
        <authorList>
            <person name="Smith C."/>
        </authorList>
    </citation>
    <scope>NUCLEOTIDE SEQUENCE [LARGE SCALE GENOMIC DNA]</scope>
    <source>
        <strain evidence="22">EP-1</strain>
        <tissue evidence="22">Whole</tissue>
    </source>
</reference>
<evidence type="ECO:0000256" key="10">
    <source>
        <dbReference type="ARBA" id="ARBA00022968"/>
    </source>
</evidence>
<keyword evidence="14" id="KW-0325">Glycoprotein</keyword>
<evidence type="ECO:0000256" key="3">
    <source>
        <dbReference type="ARBA" id="ARBA00004922"/>
    </source>
</evidence>
<evidence type="ECO:0000256" key="2">
    <source>
        <dbReference type="ARBA" id="ARBA00004323"/>
    </source>
</evidence>
<evidence type="ECO:0000256" key="6">
    <source>
        <dbReference type="ARBA" id="ARBA00022676"/>
    </source>
</evidence>
<keyword evidence="13 21" id="KW-0472">Membrane</keyword>
<name>A0AAN8X4L4_HALRR</name>
<comment type="catalytic activity">
    <reaction evidence="20">
        <text>3-O-[beta-D-Xyl-(1-&gt;4)-Rib-ol-P-Rib-ol-P-3-beta-D-GalNAc-(1-&gt;3)-beta-D-GlcNAc-(1-&gt;4)-(O-6-P-alpha-D-Man)]-Thr-[protein] + UDP-alpha-D-glucuronate = 3-O-[beta-D-GlcA-(1-&gt;3)-beta-D-Xyl-(1-&gt;4)-Rib-ol-P-Rib-ol-P-3-beta-D-GalNAc-(1-&gt;3)-beta-D-GlcNAc-(1-&gt;4)-(O-6-P-alpha-D-Man)]-Thr-[protein] + UDP + H(+)</text>
        <dbReference type="Rhea" id="RHEA:46860"/>
        <dbReference type="Rhea" id="RHEA-COMP:15023"/>
        <dbReference type="Rhea" id="RHEA-COMP:17482"/>
        <dbReference type="ChEBI" id="CHEBI:15378"/>
        <dbReference type="ChEBI" id="CHEBI:58052"/>
        <dbReference type="ChEBI" id="CHEBI:58223"/>
        <dbReference type="ChEBI" id="CHEBI:142405"/>
        <dbReference type="ChEBI" id="CHEBI:177336"/>
    </reaction>
</comment>
<dbReference type="EMBL" id="JAXCGZ010009669">
    <property type="protein sequence ID" value="KAK7076442.1"/>
    <property type="molecule type" value="Genomic_DNA"/>
</dbReference>
<dbReference type="InterPro" id="IPR043189">
    <property type="entry name" value="B4GAT1"/>
</dbReference>
<dbReference type="AlphaFoldDB" id="A0AAN8X4L4"/>
<evidence type="ECO:0000256" key="17">
    <source>
        <dbReference type="ARBA" id="ARBA00032175"/>
    </source>
</evidence>
<keyword evidence="12" id="KW-0333">Golgi apparatus</keyword>
<evidence type="ECO:0000313" key="23">
    <source>
        <dbReference type="Proteomes" id="UP001381693"/>
    </source>
</evidence>
<comment type="similarity">
    <text evidence="4">Belongs to the glycosyltransferase 49 family.</text>
</comment>
<evidence type="ECO:0000256" key="16">
    <source>
        <dbReference type="ARBA" id="ARBA00030723"/>
    </source>
</evidence>
<comment type="subcellular location">
    <subcellularLocation>
        <location evidence="2">Golgi apparatus membrane</location>
        <topology evidence="2">Single-pass type II membrane protein</topology>
    </subcellularLocation>
</comment>
<evidence type="ECO:0000256" key="14">
    <source>
        <dbReference type="ARBA" id="ARBA00023180"/>
    </source>
</evidence>
<evidence type="ECO:0000256" key="13">
    <source>
        <dbReference type="ARBA" id="ARBA00023136"/>
    </source>
</evidence>
<dbReference type="GO" id="GO:0000139">
    <property type="term" value="C:Golgi membrane"/>
    <property type="evidence" value="ECO:0007669"/>
    <property type="project" value="UniProtKB-SubCell"/>
</dbReference>
<keyword evidence="9" id="KW-0479">Metal-binding</keyword>
<comment type="pathway">
    <text evidence="3">Protein modification; protein glycosylation.</text>
</comment>
<evidence type="ECO:0000313" key="22">
    <source>
        <dbReference type="EMBL" id="KAK7076442.1"/>
    </source>
</evidence>
<dbReference type="GO" id="GO:0035269">
    <property type="term" value="P:protein O-linked glycosylation via mannose"/>
    <property type="evidence" value="ECO:0007669"/>
    <property type="project" value="TreeGrafter"/>
</dbReference>
<evidence type="ECO:0000256" key="9">
    <source>
        <dbReference type="ARBA" id="ARBA00022723"/>
    </source>
</evidence>
<dbReference type="GO" id="GO:0015020">
    <property type="term" value="F:glucuronosyltransferase activity"/>
    <property type="evidence" value="ECO:0007669"/>
    <property type="project" value="InterPro"/>
</dbReference>
<organism evidence="22 23">
    <name type="scientific">Halocaridina rubra</name>
    <name type="common">Hawaiian red shrimp</name>
    <dbReference type="NCBI Taxonomy" id="373956"/>
    <lineage>
        <taxon>Eukaryota</taxon>
        <taxon>Metazoa</taxon>
        <taxon>Ecdysozoa</taxon>
        <taxon>Arthropoda</taxon>
        <taxon>Crustacea</taxon>
        <taxon>Multicrustacea</taxon>
        <taxon>Malacostraca</taxon>
        <taxon>Eumalacostraca</taxon>
        <taxon>Eucarida</taxon>
        <taxon>Decapoda</taxon>
        <taxon>Pleocyemata</taxon>
        <taxon>Caridea</taxon>
        <taxon>Atyoidea</taxon>
        <taxon>Atyidae</taxon>
        <taxon>Halocaridina</taxon>
    </lineage>
</organism>
<evidence type="ECO:0000256" key="11">
    <source>
        <dbReference type="ARBA" id="ARBA00022989"/>
    </source>
</evidence>
<keyword evidence="6" id="KW-0328">Glycosyltransferase</keyword>
<keyword evidence="11 21" id="KW-1133">Transmembrane helix</keyword>
<evidence type="ECO:0000256" key="12">
    <source>
        <dbReference type="ARBA" id="ARBA00023034"/>
    </source>
</evidence>
<proteinExistence type="inferred from homology"/>
<feature type="transmembrane region" description="Helical" evidence="21">
    <location>
        <begin position="12"/>
        <end position="32"/>
    </location>
</feature>
<evidence type="ECO:0000256" key="4">
    <source>
        <dbReference type="ARBA" id="ARBA00008539"/>
    </source>
</evidence>
<evidence type="ECO:0000256" key="5">
    <source>
        <dbReference type="ARBA" id="ARBA00017962"/>
    </source>
</evidence>
<evidence type="ECO:0000256" key="20">
    <source>
        <dbReference type="ARBA" id="ARBA00047852"/>
    </source>
</evidence>
<dbReference type="GO" id="GO:0046872">
    <property type="term" value="F:metal ion binding"/>
    <property type="evidence" value="ECO:0007669"/>
    <property type="project" value="UniProtKB-KW"/>
</dbReference>
<keyword evidence="15" id="KW-0464">Manganese</keyword>
<accession>A0AAN8X4L4</accession>
<evidence type="ECO:0000256" key="18">
    <source>
        <dbReference type="ARBA" id="ARBA00032181"/>
    </source>
</evidence>
<keyword evidence="8 21" id="KW-0812">Transmembrane</keyword>
<evidence type="ECO:0000256" key="15">
    <source>
        <dbReference type="ARBA" id="ARBA00023211"/>
    </source>
</evidence>
<dbReference type="PANTHER" id="PTHR46420:SF1">
    <property type="entry name" value="BETA-1,4-GLUCURONYLTRANSFERASE 1"/>
    <property type="match status" value="1"/>
</dbReference>
<sequence>MLKPILRLSRLLVRVVVFLCAFFLMHYCVFLLTPSTSYLYTMKNEKSAQELSPHNASSKTNEQHLVSNSMSVGLNSFSADKIHKFLVYERNQANSQLSKWEAMSNSNENSTGKNLLVQDTKGYHVLYNVTSYGEYWEPILVMPYKAPLFEERFIGYGFVRNSQVYELHARNYKFQMLDNAFLIHWGFQTTSTYNTRRKMQIKANQQRYNSFKKELKHRINGEMKAKVYE</sequence>
<keyword evidence="23" id="KW-1185">Reference proteome</keyword>
<gene>
    <name evidence="22" type="primary">B3GNT1_1</name>
    <name evidence="22" type="ORF">SK128_003427</name>
</gene>
<dbReference type="Proteomes" id="UP001381693">
    <property type="component" value="Unassembled WGS sequence"/>
</dbReference>
<dbReference type="PANTHER" id="PTHR46420">
    <property type="entry name" value="BETA-1,4-GLUCURONYLTRANSFERASE 1"/>
    <property type="match status" value="1"/>
</dbReference>
<keyword evidence="7" id="KW-0808">Transferase</keyword>
<protein>
    <recommendedName>
        <fullName evidence="5">Beta-1,4-glucuronyltransferase 1</fullName>
    </recommendedName>
    <alternativeName>
        <fullName evidence="16">I-beta-1,3-N-acetylglucosaminyltransferase</fullName>
    </alternativeName>
    <alternativeName>
        <fullName evidence="19">N-acetyllactosaminide beta-1,3-N-acetylglucosaminyltransferase</fullName>
    </alternativeName>
    <alternativeName>
        <fullName evidence="17">Poly-N-acetyllactosamine extension enzyme</fullName>
    </alternativeName>
    <alternativeName>
        <fullName evidence="18">UDP-GlcNAc:betaGal beta-1,3-N-acetylglucosaminyltransferase 1</fullName>
    </alternativeName>
</protein>
<evidence type="ECO:0000256" key="19">
    <source>
        <dbReference type="ARBA" id="ARBA00033291"/>
    </source>
</evidence>
<evidence type="ECO:0000256" key="21">
    <source>
        <dbReference type="SAM" id="Phobius"/>
    </source>
</evidence>
<dbReference type="Pfam" id="PF13896">
    <property type="entry name" value="Glyco_transf_49"/>
    <property type="match status" value="1"/>
</dbReference>
<evidence type="ECO:0000256" key="8">
    <source>
        <dbReference type="ARBA" id="ARBA00022692"/>
    </source>
</evidence>
<evidence type="ECO:0000256" key="1">
    <source>
        <dbReference type="ARBA" id="ARBA00001936"/>
    </source>
</evidence>
<keyword evidence="10" id="KW-0735">Signal-anchor</keyword>
<comment type="cofactor">
    <cofactor evidence="1">
        <name>Mn(2+)</name>
        <dbReference type="ChEBI" id="CHEBI:29035"/>
    </cofactor>
</comment>
<evidence type="ECO:0000256" key="7">
    <source>
        <dbReference type="ARBA" id="ARBA00022679"/>
    </source>
</evidence>